<dbReference type="OrthoDB" id="8719074at2"/>
<dbReference type="EMBL" id="QJKC01000021">
    <property type="protein sequence ID" value="PXX42186.1"/>
    <property type="molecule type" value="Genomic_DNA"/>
</dbReference>
<evidence type="ECO:0000313" key="2">
    <source>
        <dbReference type="Proteomes" id="UP000248395"/>
    </source>
</evidence>
<keyword evidence="2" id="KW-1185">Reference proteome</keyword>
<evidence type="ECO:0000313" key="1">
    <source>
        <dbReference type="EMBL" id="PXX42186.1"/>
    </source>
</evidence>
<dbReference type="RefSeq" id="WP_059285583.1">
    <property type="nucleotide sequence ID" value="NZ_LNQU01000032.1"/>
</dbReference>
<dbReference type="InterPro" id="IPR021439">
    <property type="entry name" value="DUF3088"/>
</dbReference>
<dbReference type="Pfam" id="PF11287">
    <property type="entry name" value="DUF3088"/>
    <property type="match status" value="1"/>
</dbReference>
<gene>
    <name evidence="1" type="ORF">DFR38_12139</name>
</gene>
<dbReference type="Proteomes" id="UP000248395">
    <property type="component" value="Unassembled WGS sequence"/>
</dbReference>
<name>A0A318J489_9NEIS</name>
<protein>
    <recommendedName>
        <fullName evidence="3">DUF3088 family protein</fullName>
    </recommendedName>
</protein>
<dbReference type="AlphaFoldDB" id="A0A318J489"/>
<evidence type="ECO:0008006" key="3">
    <source>
        <dbReference type="Google" id="ProtNLM"/>
    </source>
</evidence>
<sequence>MSRDTLFLLEPGFTRPDHPADQRFVCPHSNLLEGLLAVQPALAKRIAIRRLPFPRPRQTVVELLGEENQSLPVLVLDPASPLPAGAREHAGRHFLQDARQIADYLAQQYGAYRL</sequence>
<proteinExistence type="predicted"/>
<accession>A0A318J489</accession>
<reference evidence="1 2" key="1">
    <citation type="submission" date="2018-05" db="EMBL/GenBank/DDBJ databases">
        <title>Genomic Encyclopedia of Type Strains, Phase IV (KMG-IV): sequencing the most valuable type-strain genomes for metagenomic binning, comparative biology and taxonomic classification.</title>
        <authorList>
            <person name="Goeker M."/>
        </authorList>
    </citation>
    <scope>NUCLEOTIDE SEQUENCE [LARGE SCALE GENOMIC DNA]</scope>
    <source>
        <strain evidence="1 2">DSM 25134</strain>
    </source>
</reference>
<organism evidence="1 2">
    <name type="scientific">Aquitalea magnusonii</name>
    <dbReference type="NCBI Taxonomy" id="332411"/>
    <lineage>
        <taxon>Bacteria</taxon>
        <taxon>Pseudomonadati</taxon>
        <taxon>Pseudomonadota</taxon>
        <taxon>Betaproteobacteria</taxon>
        <taxon>Neisseriales</taxon>
        <taxon>Chromobacteriaceae</taxon>
        <taxon>Aquitalea</taxon>
    </lineage>
</organism>
<comment type="caution">
    <text evidence="1">The sequence shown here is derived from an EMBL/GenBank/DDBJ whole genome shotgun (WGS) entry which is preliminary data.</text>
</comment>